<dbReference type="Proteomes" id="UP000317496">
    <property type="component" value="Chromosome"/>
</dbReference>
<keyword evidence="3" id="KW-0436">Ligase</keyword>
<protein>
    <submittedName>
        <fullName evidence="3">Long-chain fatty acid--CoA ligase</fullName>
    </submittedName>
</protein>
<dbReference type="InterPro" id="IPR025110">
    <property type="entry name" value="AMP-bd_C"/>
</dbReference>
<keyword evidence="4" id="KW-1185">Reference proteome</keyword>
<dbReference type="InterPro" id="IPR042099">
    <property type="entry name" value="ANL_N_sf"/>
</dbReference>
<dbReference type="SUPFAM" id="SSF56801">
    <property type="entry name" value="Acetyl-CoA synthetase-like"/>
    <property type="match status" value="1"/>
</dbReference>
<dbReference type="PANTHER" id="PTHR43767:SF1">
    <property type="entry name" value="NONRIBOSOMAL PEPTIDE SYNTHASE PES1 (EUROFUNG)-RELATED"/>
    <property type="match status" value="1"/>
</dbReference>
<feature type="domain" description="AMP-dependent synthetase/ligase" evidence="1">
    <location>
        <begin position="17"/>
        <end position="368"/>
    </location>
</feature>
<sequence length="509" mass="55467">MIDNVRRAARLSLSAIFDKQCSLHPDRPALASSGRMQTYRQLSERATRLAHLLAEMGVRRGDRICILSENDPIFLELSIAALRLGAVVATLNWRLSSAELKHCITLVAPKAAFVSTRFKAQLAETGTAMTVLETGAELESRLALQSTTPLPPADSDPEDGLFIIYTSGTTGLPKGALISQRAMLARLLVYVTDYGVNGEDTFLAWSPLFHMASVELGLGTLMLGGKVVVLDGPDLPTICDYLEQEPLSNLIFFPGMVEQTLAYLRERKPKVKRLKKFGALADLFAPQEIAALTGILGVPFTNTFGSTETGMPPASAGRLAAGVAPEDFAKTESLLCEILLVDEAGQPVPDGQPGELLMRGPTLFSGYWNAPEATAEAFADSWYHSGDVFVRRADGKIDYVDRRKYLIKSGGENIYPAEIERVVMQHPQVAEAVVVRQPDARWGEVPVLVVATDTPAPQAEELIALCRAELAAYKRPKRVLFVPKGSLPRNNTGKIIRPEVEAWVSKQSE</sequence>
<dbReference type="Gene3D" id="3.40.50.12780">
    <property type="entry name" value="N-terminal domain of ligase-like"/>
    <property type="match status" value="1"/>
</dbReference>
<dbReference type="OrthoDB" id="9803968at2"/>
<organism evidence="3 4">
    <name type="scientific">Ferrovibrio terrae</name>
    <dbReference type="NCBI Taxonomy" id="2594003"/>
    <lineage>
        <taxon>Bacteria</taxon>
        <taxon>Pseudomonadati</taxon>
        <taxon>Pseudomonadota</taxon>
        <taxon>Alphaproteobacteria</taxon>
        <taxon>Rhodospirillales</taxon>
        <taxon>Rhodospirillaceae</taxon>
        <taxon>Ferrovibrio</taxon>
    </lineage>
</organism>
<dbReference type="Pfam" id="PF00501">
    <property type="entry name" value="AMP-binding"/>
    <property type="match status" value="1"/>
</dbReference>
<reference evidence="3 4" key="1">
    <citation type="submission" date="2019-07" db="EMBL/GenBank/DDBJ databases">
        <title>Genome sequencing for Ferrovibrio sp. K5.</title>
        <authorList>
            <person name="Park S.-J."/>
        </authorList>
    </citation>
    <scope>NUCLEOTIDE SEQUENCE [LARGE SCALE GENOMIC DNA]</scope>
    <source>
        <strain evidence="3 4">K5</strain>
    </source>
</reference>
<feature type="domain" description="AMP-binding enzyme C-terminal" evidence="2">
    <location>
        <begin position="418"/>
        <end position="494"/>
    </location>
</feature>
<dbReference type="KEGG" id="fer:FNB15_09845"/>
<proteinExistence type="predicted"/>
<evidence type="ECO:0000259" key="1">
    <source>
        <dbReference type="Pfam" id="PF00501"/>
    </source>
</evidence>
<evidence type="ECO:0000313" key="3">
    <source>
        <dbReference type="EMBL" id="QDO97552.1"/>
    </source>
</evidence>
<dbReference type="EMBL" id="CP041636">
    <property type="protein sequence ID" value="QDO97552.1"/>
    <property type="molecule type" value="Genomic_DNA"/>
</dbReference>
<dbReference type="AlphaFoldDB" id="A0A516H1B5"/>
<dbReference type="GO" id="GO:0016878">
    <property type="term" value="F:acid-thiol ligase activity"/>
    <property type="evidence" value="ECO:0007669"/>
    <property type="project" value="UniProtKB-ARBA"/>
</dbReference>
<gene>
    <name evidence="3" type="ORF">FNB15_09845</name>
</gene>
<dbReference type="PROSITE" id="PS00455">
    <property type="entry name" value="AMP_BINDING"/>
    <property type="match status" value="1"/>
</dbReference>
<dbReference type="InterPro" id="IPR020845">
    <property type="entry name" value="AMP-binding_CS"/>
</dbReference>
<dbReference type="InterPro" id="IPR000873">
    <property type="entry name" value="AMP-dep_synth/lig_dom"/>
</dbReference>
<dbReference type="Pfam" id="PF13193">
    <property type="entry name" value="AMP-binding_C"/>
    <property type="match status" value="1"/>
</dbReference>
<dbReference type="PANTHER" id="PTHR43767">
    <property type="entry name" value="LONG-CHAIN-FATTY-ACID--COA LIGASE"/>
    <property type="match status" value="1"/>
</dbReference>
<evidence type="ECO:0000259" key="2">
    <source>
        <dbReference type="Pfam" id="PF13193"/>
    </source>
</evidence>
<dbReference type="Gene3D" id="3.30.300.30">
    <property type="match status" value="1"/>
</dbReference>
<dbReference type="InterPro" id="IPR045851">
    <property type="entry name" value="AMP-bd_C_sf"/>
</dbReference>
<accession>A0A516H1B5</accession>
<name>A0A516H1B5_9PROT</name>
<dbReference type="InterPro" id="IPR050237">
    <property type="entry name" value="ATP-dep_AMP-bd_enzyme"/>
</dbReference>
<evidence type="ECO:0000313" key="4">
    <source>
        <dbReference type="Proteomes" id="UP000317496"/>
    </source>
</evidence>